<evidence type="ECO:0000256" key="5">
    <source>
        <dbReference type="ARBA" id="ARBA00022826"/>
    </source>
</evidence>
<evidence type="ECO:0000256" key="8">
    <source>
        <dbReference type="ARBA" id="ARBA00023065"/>
    </source>
</evidence>
<keyword evidence="9 12" id="KW-0472">Membrane</keyword>
<name>A0A1P8UYB7_9RHOB</name>
<dbReference type="PANTHER" id="PTHR10027:SF10">
    <property type="entry name" value="SLOWPOKE 2, ISOFORM D"/>
    <property type="match status" value="1"/>
</dbReference>
<feature type="transmembrane region" description="Helical" evidence="12">
    <location>
        <begin position="7"/>
        <end position="27"/>
    </location>
</feature>
<evidence type="ECO:0000256" key="7">
    <source>
        <dbReference type="ARBA" id="ARBA00022989"/>
    </source>
</evidence>
<evidence type="ECO:0000256" key="11">
    <source>
        <dbReference type="SAM" id="MobiDB-lite"/>
    </source>
</evidence>
<dbReference type="AlphaFoldDB" id="A0A1P8UYB7"/>
<evidence type="ECO:0000256" key="12">
    <source>
        <dbReference type="SAM" id="Phobius"/>
    </source>
</evidence>
<dbReference type="PANTHER" id="PTHR10027">
    <property type="entry name" value="CALCIUM-ACTIVATED POTASSIUM CHANNEL ALPHA CHAIN"/>
    <property type="match status" value="1"/>
</dbReference>
<keyword evidence="10" id="KW-0407">Ion channel</keyword>
<reference evidence="14 15" key="1">
    <citation type="submission" date="2016-04" db="EMBL/GenBank/DDBJ databases">
        <title>Deep-sea bacteria in the southern Pacific.</title>
        <authorList>
            <person name="Tang K."/>
        </authorList>
    </citation>
    <scope>NUCLEOTIDE SEQUENCE [LARGE SCALE GENOMIC DNA]</scope>
    <source>
        <strain evidence="14 15">JLT2014</strain>
    </source>
</reference>
<evidence type="ECO:0000256" key="4">
    <source>
        <dbReference type="ARBA" id="ARBA00022692"/>
    </source>
</evidence>
<keyword evidence="4 12" id="KW-0812">Transmembrane</keyword>
<evidence type="ECO:0000256" key="6">
    <source>
        <dbReference type="ARBA" id="ARBA00022958"/>
    </source>
</evidence>
<feature type="transmembrane region" description="Helical" evidence="12">
    <location>
        <begin position="64"/>
        <end position="85"/>
    </location>
</feature>
<dbReference type="OrthoDB" id="9799090at2"/>
<sequence>MKRLRILTLVATVLGIIAIGTVYFHLIEGWSWLDSYFFTVVTLSTVGYGNHIPVTVAGKIGTTVFILLGLGIFAVAVQQFGLFAMRKREEHTEWLIAKLGREAANEDVPEPEPDAHKRPGTDE</sequence>
<feature type="region of interest" description="Disordered" evidence="11">
    <location>
        <begin position="104"/>
        <end position="123"/>
    </location>
</feature>
<keyword evidence="7 12" id="KW-1133">Transmembrane helix</keyword>
<dbReference type="STRING" id="1250539.Ga0080574_TMP4060"/>
<comment type="subcellular location">
    <subcellularLocation>
        <location evidence="1">Membrane</location>
        <topology evidence="1">Multi-pass membrane protein</topology>
    </subcellularLocation>
</comment>
<gene>
    <name evidence="14" type="ORF">Ga0080574_TMP4060</name>
</gene>
<dbReference type="Gene3D" id="1.10.287.70">
    <property type="match status" value="1"/>
</dbReference>
<feature type="domain" description="Potassium channel" evidence="13">
    <location>
        <begin position="13"/>
        <end position="83"/>
    </location>
</feature>
<dbReference type="GO" id="GO:0016020">
    <property type="term" value="C:membrane"/>
    <property type="evidence" value="ECO:0007669"/>
    <property type="project" value="UniProtKB-SubCell"/>
</dbReference>
<dbReference type="GO" id="GO:0005267">
    <property type="term" value="F:potassium channel activity"/>
    <property type="evidence" value="ECO:0007669"/>
    <property type="project" value="UniProtKB-KW"/>
</dbReference>
<keyword evidence="3" id="KW-0633">Potassium transport</keyword>
<protein>
    <submittedName>
        <fullName evidence="14">Ion channel</fullName>
    </submittedName>
</protein>
<dbReference type="InterPro" id="IPR013099">
    <property type="entry name" value="K_chnl_dom"/>
</dbReference>
<evidence type="ECO:0000256" key="10">
    <source>
        <dbReference type="ARBA" id="ARBA00023303"/>
    </source>
</evidence>
<keyword evidence="5" id="KW-0631">Potassium channel</keyword>
<dbReference type="EMBL" id="CP015093">
    <property type="protein sequence ID" value="APZ54394.1"/>
    <property type="molecule type" value="Genomic_DNA"/>
</dbReference>
<evidence type="ECO:0000256" key="2">
    <source>
        <dbReference type="ARBA" id="ARBA00022448"/>
    </source>
</evidence>
<dbReference type="RefSeq" id="WP_076703810.1">
    <property type="nucleotide sequence ID" value="NZ_CP015093.1"/>
</dbReference>
<keyword evidence="15" id="KW-1185">Reference proteome</keyword>
<evidence type="ECO:0000313" key="15">
    <source>
        <dbReference type="Proteomes" id="UP000187059"/>
    </source>
</evidence>
<evidence type="ECO:0000256" key="1">
    <source>
        <dbReference type="ARBA" id="ARBA00004141"/>
    </source>
</evidence>
<evidence type="ECO:0000313" key="14">
    <source>
        <dbReference type="EMBL" id="APZ54394.1"/>
    </source>
</evidence>
<proteinExistence type="predicted"/>
<dbReference type="InterPro" id="IPR047871">
    <property type="entry name" value="K_chnl_Slo-like"/>
</dbReference>
<evidence type="ECO:0000259" key="13">
    <source>
        <dbReference type="Pfam" id="PF07885"/>
    </source>
</evidence>
<accession>A0A1P8UYB7</accession>
<keyword evidence="6" id="KW-0630">Potassium</keyword>
<feature type="compositionally biased region" description="Basic and acidic residues" evidence="11">
    <location>
        <begin position="113"/>
        <end position="123"/>
    </location>
</feature>
<dbReference type="SUPFAM" id="SSF81324">
    <property type="entry name" value="Voltage-gated potassium channels"/>
    <property type="match status" value="1"/>
</dbReference>
<evidence type="ECO:0000256" key="3">
    <source>
        <dbReference type="ARBA" id="ARBA00022538"/>
    </source>
</evidence>
<organism evidence="14 15">
    <name type="scientific">Salipiger abyssi</name>
    <dbReference type="NCBI Taxonomy" id="1250539"/>
    <lineage>
        <taxon>Bacteria</taxon>
        <taxon>Pseudomonadati</taxon>
        <taxon>Pseudomonadota</taxon>
        <taxon>Alphaproteobacteria</taxon>
        <taxon>Rhodobacterales</taxon>
        <taxon>Roseobacteraceae</taxon>
        <taxon>Salipiger</taxon>
    </lineage>
</organism>
<evidence type="ECO:0000256" key="9">
    <source>
        <dbReference type="ARBA" id="ARBA00023136"/>
    </source>
</evidence>
<dbReference type="KEGG" id="paby:Ga0080574_TMP4060"/>
<keyword evidence="8" id="KW-0406">Ion transport</keyword>
<keyword evidence="2" id="KW-0813">Transport</keyword>
<dbReference type="Pfam" id="PF07885">
    <property type="entry name" value="Ion_trans_2"/>
    <property type="match status" value="1"/>
</dbReference>
<dbReference type="Proteomes" id="UP000187059">
    <property type="component" value="Chromosome"/>
</dbReference>